<reference evidence="3 4" key="1">
    <citation type="submission" date="2018-01" db="EMBL/GenBank/DDBJ databases">
        <title>Draft genome sequence of Salinispora sp. 13K206.</title>
        <authorList>
            <person name="Sahin N."/>
            <person name="Saygin H."/>
            <person name="Ay H."/>
        </authorList>
    </citation>
    <scope>NUCLEOTIDE SEQUENCE [LARGE SCALE GENOMIC DNA]</scope>
    <source>
        <strain evidence="3 4">13K206</strain>
    </source>
</reference>
<sequence>MGGLPRRARRARRVGAARRAPAGRRRQRGPGGPQLARPVPVAPGAAAPAARSAARHGLGAAQIGRLGADQLTGPRPRPAAYVPTPKGSTVNTRTIARRAALAGVTVTAALALAACGAGNHPPAGAGHDKSMSTPTGVPTSADASAFGDADVMFAQMMIPHHRQAVEMSELAATRAADPEVKRLAGEIKAAQAPEIATMSGWLAAWGRPVPSPGAELPHVDHGMPGMMPDEDMTRLASASGREFDRLFLTMMIAHHEGAVTMARDELSRGVNTEAKSLAEQIISAQQAEIDTMRRILARL</sequence>
<dbReference type="AlphaFoldDB" id="A0A2W2CEW9"/>
<dbReference type="InterPro" id="IPR012347">
    <property type="entry name" value="Ferritin-like"/>
</dbReference>
<accession>A0A2W2CEW9</accession>
<protein>
    <submittedName>
        <fullName evidence="3">DUF305 domain-containing protein</fullName>
    </submittedName>
</protein>
<dbReference type="Gene3D" id="1.20.1260.10">
    <property type="match status" value="1"/>
</dbReference>
<dbReference type="PANTHER" id="PTHR36933">
    <property type="entry name" value="SLL0788 PROTEIN"/>
    <property type="match status" value="1"/>
</dbReference>
<dbReference type="EMBL" id="POUB01000338">
    <property type="protein sequence ID" value="PZF86837.1"/>
    <property type="molecule type" value="Genomic_DNA"/>
</dbReference>
<name>A0A2W2CEW9_9ACTN</name>
<feature type="region of interest" description="Disordered" evidence="1">
    <location>
        <begin position="66"/>
        <end position="86"/>
    </location>
</feature>
<dbReference type="OrthoDB" id="26872at2"/>
<evidence type="ECO:0000313" key="3">
    <source>
        <dbReference type="EMBL" id="PZF86837.1"/>
    </source>
</evidence>
<feature type="region of interest" description="Disordered" evidence="1">
    <location>
        <begin position="1"/>
        <end position="53"/>
    </location>
</feature>
<dbReference type="InterPro" id="IPR005183">
    <property type="entry name" value="DUF305_CopM-like"/>
</dbReference>
<gene>
    <name evidence="3" type="ORF">C1I99_28525</name>
</gene>
<dbReference type="Pfam" id="PF03713">
    <property type="entry name" value="DUF305"/>
    <property type="match status" value="1"/>
</dbReference>
<organism evidence="3 4">
    <name type="scientific">Micromonospora deserti</name>
    <dbReference type="NCBI Taxonomy" id="2070366"/>
    <lineage>
        <taxon>Bacteria</taxon>
        <taxon>Bacillati</taxon>
        <taxon>Actinomycetota</taxon>
        <taxon>Actinomycetes</taxon>
        <taxon>Micromonosporales</taxon>
        <taxon>Micromonosporaceae</taxon>
        <taxon>Micromonospora</taxon>
    </lineage>
</organism>
<feature type="compositionally biased region" description="Low complexity" evidence="1">
    <location>
        <begin position="33"/>
        <end position="52"/>
    </location>
</feature>
<dbReference type="Proteomes" id="UP000248749">
    <property type="component" value="Unassembled WGS sequence"/>
</dbReference>
<proteinExistence type="predicted"/>
<keyword evidence="4" id="KW-1185">Reference proteome</keyword>
<evidence type="ECO:0000256" key="1">
    <source>
        <dbReference type="SAM" id="MobiDB-lite"/>
    </source>
</evidence>
<feature type="domain" description="DUF305" evidence="2">
    <location>
        <begin position="150"/>
        <end position="296"/>
    </location>
</feature>
<dbReference type="PANTHER" id="PTHR36933:SF1">
    <property type="entry name" value="SLL0788 PROTEIN"/>
    <property type="match status" value="1"/>
</dbReference>
<evidence type="ECO:0000259" key="2">
    <source>
        <dbReference type="Pfam" id="PF03713"/>
    </source>
</evidence>
<evidence type="ECO:0000313" key="4">
    <source>
        <dbReference type="Proteomes" id="UP000248749"/>
    </source>
</evidence>
<feature type="compositionally biased region" description="Basic residues" evidence="1">
    <location>
        <begin position="1"/>
        <end position="28"/>
    </location>
</feature>
<comment type="caution">
    <text evidence="3">The sequence shown here is derived from an EMBL/GenBank/DDBJ whole genome shotgun (WGS) entry which is preliminary data.</text>
</comment>